<gene>
    <name evidence="9" type="ORF">N4J17_14850</name>
</gene>
<evidence type="ECO:0000256" key="4">
    <source>
        <dbReference type="ARBA" id="ARBA00022729"/>
    </source>
</evidence>
<dbReference type="SUPFAM" id="SSF46626">
    <property type="entry name" value="Cytochrome c"/>
    <property type="match status" value="2"/>
</dbReference>
<dbReference type="InterPro" id="IPR004852">
    <property type="entry name" value="Di-haem_cyt_c_peroxidsae"/>
</dbReference>
<dbReference type="EMBL" id="CP104311">
    <property type="protein sequence ID" value="WWF01726.1"/>
    <property type="molecule type" value="Genomic_DNA"/>
</dbReference>
<dbReference type="InterPro" id="IPR036909">
    <property type="entry name" value="Cyt_c-like_dom_sf"/>
</dbReference>
<reference evidence="9 10" key="1">
    <citation type="submission" date="2022-09" db="EMBL/GenBank/DDBJ databases">
        <authorList>
            <person name="Giprobiosintez L."/>
        </authorList>
    </citation>
    <scope>NUCLEOTIDE SEQUENCE [LARGE SCALE GENOMIC DNA]</scope>
    <source>
        <strain evidence="10">VKPM-B-12549 (GBS-15)</strain>
    </source>
</reference>
<evidence type="ECO:0000256" key="1">
    <source>
        <dbReference type="ARBA" id="ARBA00004196"/>
    </source>
</evidence>
<feature type="domain" description="Cytochrome c" evidence="8">
    <location>
        <begin position="253"/>
        <end position="437"/>
    </location>
</feature>
<evidence type="ECO:0000256" key="5">
    <source>
        <dbReference type="ARBA" id="ARBA00023002"/>
    </source>
</evidence>
<keyword evidence="5" id="KW-0560">Oxidoreductase</keyword>
<evidence type="ECO:0000313" key="9">
    <source>
        <dbReference type="EMBL" id="WWF01726.1"/>
    </source>
</evidence>
<proteinExistence type="predicted"/>
<dbReference type="Proteomes" id="UP001359308">
    <property type="component" value="Chromosome"/>
</dbReference>
<sequence>MGYSSDCHSKNRWISLIVCCHIGVSDMRLMKISSHFVVFILVAVAGTLEGHADAVLTPRELLGKALFFDPGLSTPPGQSCADCHDPKVGWTGSDQDINLHGGVYEGAVATRFGNRKPPAAAYASFSPKFHRDGNGEFVGGNFWDGRATGEKLGNPAADQAQGPLLNPLEQNNASPADVCQKVAASGFAAQLTGSSYSDLFTRAFGPGTLACDNPSDTYDRIALAIAAYEASREVSSFSSKYDAYLRGKAALTKQEKKGLALFEGKAKCANCHSTKGVSYASKFPLFTDFTYVNIGVPRNPENPFYQMPSEFNPQGADWVDPGLGGFLAGRADYAQYAAENKGKQKVPTLRNVDKRPSLAYLKAYMHNGAFKSLKEVVHFYNTRDVLADCEHLSHPEPGINCWPAAEEAANVNRTETGDLKLSDEEEDAIVAFLRTLSDGFQLSGPMGD</sequence>
<evidence type="ECO:0000256" key="2">
    <source>
        <dbReference type="ARBA" id="ARBA00022617"/>
    </source>
</evidence>
<keyword evidence="10" id="KW-1185">Reference proteome</keyword>
<dbReference type="PROSITE" id="PS51007">
    <property type="entry name" value="CYTC"/>
    <property type="match status" value="1"/>
</dbReference>
<comment type="subcellular location">
    <subcellularLocation>
        <location evidence="1">Cell envelope</location>
    </subcellularLocation>
</comment>
<dbReference type="InterPro" id="IPR051395">
    <property type="entry name" value="Cytochrome_c_Peroxidase/MauG"/>
</dbReference>
<protein>
    <submittedName>
        <fullName evidence="9">C-type cytochrome</fullName>
    </submittedName>
</protein>
<organism evidence="9 10">
    <name type="scientific">Methylococcus capsulatus</name>
    <dbReference type="NCBI Taxonomy" id="414"/>
    <lineage>
        <taxon>Bacteria</taxon>
        <taxon>Pseudomonadati</taxon>
        <taxon>Pseudomonadota</taxon>
        <taxon>Gammaproteobacteria</taxon>
        <taxon>Methylococcales</taxon>
        <taxon>Methylococcaceae</taxon>
        <taxon>Methylococcus</taxon>
    </lineage>
</organism>
<dbReference type="InterPro" id="IPR009056">
    <property type="entry name" value="Cyt_c-like_dom"/>
</dbReference>
<evidence type="ECO:0000259" key="8">
    <source>
        <dbReference type="PROSITE" id="PS51007"/>
    </source>
</evidence>
<name>A0ABZ2F613_METCP</name>
<dbReference type="PANTHER" id="PTHR30600">
    <property type="entry name" value="CYTOCHROME C PEROXIDASE-RELATED"/>
    <property type="match status" value="1"/>
</dbReference>
<dbReference type="PANTHER" id="PTHR30600:SF10">
    <property type="entry name" value="BLL6722 PROTEIN"/>
    <property type="match status" value="1"/>
</dbReference>
<evidence type="ECO:0000256" key="3">
    <source>
        <dbReference type="ARBA" id="ARBA00022723"/>
    </source>
</evidence>
<keyword evidence="3 7" id="KW-0479">Metal-binding</keyword>
<dbReference type="Pfam" id="PF03150">
    <property type="entry name" value="CCP_MauG"/>
    <property type="match status" value="1"/>
</dbReference>
<evidence type="ECO:0000313" key="10">
    <source>
        <dbReference type="Proteomes" id="UP001359308"/>
    </source>
</evidence>
<keyword evidence="2 7" id="KW-0349">Heme</keyword>
<dbReference type="RefSeq" id="WP_277458291.1">
    <property type="nucleotide sequence ID" value="NZ_CP104311.1"/>
</dbReference>
<dbReference type="Gene3D" id="1.10.760.10">
    <property type="entry name" value="Cytochrome c-like domain"/>
    <property type="match status" value="2"/>
</dbReference>
<evidence type="ECO:0000256" key="7">
    <source>
        <dbReference type="PROSITE-ProRule" id="PRU00433"/>
    </source>
</evidence>
<keyword evidence="6 7" id="KW-0408">Iron</keyword>
<keyword evidence="4" id="KW-0732">Signal</keyword>
<accession>A0ABZ2F613</accession>
<evidence type="ECO:0000256" key="6">
    <source>
        <dbReference type="ARBA" id="ARBA00023004"/>
    </source>
</evidence>